<accession>A0A6J7HMK4</accession>
<dbReference type="AlphaFoldDB" id="A0A6J7HMK4"/>
<sequence>MIRVTAIALLGLLLAAPSAGAVASADGLYRGRTAEGLPITLRISGQRVTLVRLDIGRYVCVPEGDIGPLAAEPTTSGRVLTRGIFGFSTGPASQRVRIDGQLARDRRTIRGSLRMTGAIGTGDPCSSRRLRFSAVRG</sequence>
<reference evidence="1" key="1">
    <citation type="submission" date="2020-05" db="EMBL/GenBank/DDBJ databases">
        <authorList>
            <person name="Chiriac C."/>
            <person name="Salcher M."/>
            <person name="Ghai R."/>
            <person name="Kavagutti S V."/>
        </authorList>
    </citation>
    <scope>NUCLEOTIDE SEQUENCE</scope>
</reference>
<evidence type="ECO:0000313" key="1">
    <source>
        <dbReference type="EMBL" id="CAB4922261.1"/>
    </source>
</evidence>
<organism evidence="1">
    <name type="scientific">freshwater metagenome</name>
    <dbReference type="NCBI Taxonomy" id="449393"/>
    <lineage>
        <taxon>unclassified sequences</taxon>
        <taxon>metagenomes</taxon>
        <taxon>ecological metagenomes</taxon>
    </lineage>
</organism>
<proteinExistence type="predicted"/>
<name>A0A6J7HMK4_9ZZZZ</name>
<dbReference type="EMBL" id="CAFBMX010000003">
    <property type="protein sequence ID" value="CAB4922261.1"/>
    <property type="molecule type" value="Genomic_DNA"/>
</dbReference>
<gene>
    <name evidence="1" type="ORF">UFOPK3674_00609</name>
</gene>
<protein>
    <submittedName>
        <fullName evidence="1">Unannotated protein</fullName>
    </submittedName>
</protein>